<protein>
    <submittedName>
        <fullName evidence="3">Glucose 1-dehydrogenase</fullName>
        <ecNumber evidence="3">1.1.1.47</ecNumber>
    </submittedName>
</protein>
<dbReference type="Proteomes" id="UP000274033">
    <property type="component" value="Unassembled WGS sequence"/>
</dbReference>
<dbReference type="EMBL" id="RRCT01000041">
    <property type="protein sequence ID" value="RQW70923.1"/>
    <property type="molecule type" value="Genomic_DNA"/>
</dbReference>
<keyword evidence="2 3" id="KW-0560">Oxidoreductase</keyword>
<evidence type="ECO:0000313" key="3">
    <source>
        <dbReference type="EMBL" id="RQW70923.1"/>
    </source>
</evidence>
<organism evidence="3 4">
    <name type="scientific">Lysinibacillus composti</name>
    <dbReference type="NCBI Taxonomy" id="720633"/>
    <lineage>
        <taxon>Bacteria</taxon>
        <taxon>Bacillati</taxon>
        <taxon>Bacillota</taxon>
        <taxon>Bacilli</taxon>
        <taxon>Bacillales</taxon>
        <taxon>Bacillaceae</taxon>
        <taxon>Lysinibacillus</taxon>
    </lineage>
</organism>
<dbReference type="PANTHER" id="PTHR42760">
    <property type="entry name" value="SHORT-CHAIN DEHYDROGENASES/REDUCTASES FAMILY MEMBER"/>
    <property type="match status" value="1"/>
</dbReference>
<dbReference type="Gene3D" id="3.40.50.720">
    <property type="entry name" value="NAD(P)-binding Rossmann-like Domain"/>
    <property type="match status" value="1"/>
</dbReference>
<dbReference type="GO" id="GO:0047936">
    <property type="term" value="F:glucose 1-dehydrogenase [NAD(P)+] activity"/>
    <property type="evidence" value="ECO:0007669"/>
    <property type="project" value="UniProtKB-EC"/>
</dbReference>
<proteinExistence type="inferred from homology"/>
<dbReference type="InterPro" id="IPR002347">
    <property type="entry name" value="SDR_fam"/>
</dbReference>
<comment type="caution">
    <text evidence="3">The sequence shown here is derived from an EMBL/GenBank/DDBJ whole genome shotgun (WGS) entry which is preliminary data.</text>
</comment>
<dbReference type="GO" id="GO:0008206">
    <property type="term" value="P:bile acid metabolic process"/>
    <property type="evidence" value="ECO:0007669"/>
    <property type="project" value="UniProtKB-ARBA"/>
</dbReference>
<evidence type="ECO:0000256" key="2">
    <source>
        <dbReference type="ARBA" id="ARBA00023002"/>
    </source>
</evidence>
<dbReference type="AlphaFoldDB" id="A0A3N9U2M8"/>
<evidence type="ECO:0000256" key="1">
    <source>
        <dbReference type="ARBA" id="ARBA00006484"/>
    </source>
</evidence>
<dbReference type="PRINTS" id="PR00080">
    <property type="entry name" value="SDRFAMILY"/>
</dbReference>
<dbReference type="InterPro" id="IPR036291">
    <property type="entry name" value="NAD(P)-bd_dom_sf"/>
</dbReference>
<dbReference type="PRINTS" id="PR00081">
    <property type="entry name" value="GDHRDH"/>
</dbReference>
<sequence length="255" mass="27413">MTYFTDLHNKTVMVTGGSKGIGKDIALSFVKLGAHVLIIGRGATALEDTLAELNEAGSGKHKAVVADVNDISRIQEIVAETVRDYGTIDILVNNAGVNIPKPAIEVTEEDWDTILDTNLKSVFFFSQAVGKHLIEQGKKGKIINIASQMSFVGYIKRAAYCSSKGGVVQLTKALAVEWSSFGINVNAVAPTFVETELTAGMFKDENFKKDVESRILLGKMPKPKDISGAVLYLASELADFVTGETIKVDGGWTAI</sequence>
<keyword evidence="4" id="KW-1185">Reference proteome</keyword>
<dbReference type="SUPFAM" id="SSF51735">
    <property type="entry name" value="NAD(P)-binding Rossmann-fold domains"/>
    <property type="match status" value="1"/>
</dbReference>
<evidence type="ECO:0000313" key="4">
    <source>
        <dbReference type="Proteomes" id="UP000274033"/>
    </source>
</evidence>
<dbReference type="RefSeq" id="WP_124767050.1">
    <property type="nucleotide sequence ID" value="NZ_JAFBDY010000044.1"/>
</dbReference>
<dbReference type="PANTHER" id="PTHR42760:SF5">
    <property type="entry name" value="2-DEHYDRO-3-DEOXY-D-GLUCONATE 5-DEHYDROGENASE"/>
    <property type="match status" value="1"/>
</dbReference>
<dbReference type="NCBIfam" id="NF005559">
    <property type="entry name" value="PRK07231.1"/>
    <property type="match status" value="1"/>
</dbReference>
<dbReference type="EC" id="1.1.1.47" evidence="3"/>
<dbReference type="PROSITE" id="PS00061">
    <property type="entry name" value="ADH_SHORT"/>
    <property type="match status" value="1"/>
</dbReference>
<comment type="similarity">
    <text evidence="1">Belongs to the short-chain dehydrogenases/reductases (SDR) family.</text>
</comment>
<accession>A0A3N9U2M8</accession>
<name>A0A3N9U2M8_9BACI</name>
<reference evidence="3 4" key="1">
    <citation type="journal article" date="2013" name="J. Microbiol.">
        <title>Lysinibacillus chungkukjangi sp. nov., isolated from Chungkukjang, Korean fermented soybean food.</title>
        <authorList>
            <person name="Kim S.J."/>
            <person name="Jang Y.H."/>
            <person name="Hamada M."/>
            <person name="Ahn J.H."/>
            <person name="Weon H.Y."/>
            <person name="Suzuki K."/>
            <person name="Whang K.S."/>
            <person name="Kwon S.W."/>
        </authorList>
    </citation>
    <scope>NUCLEOTIDE SEQUENCE [LARGE SCALE GENOMIC DNA]</scope>
    <source>
        <strain evidence="3 4">MCCC 1A12701</strain>
    </source>
</reference>
<dbReference type="OrthoDB" id="9803333at2"/>
<dbReference type="Pfam" id="PF13561">
    <property type="entry name" value="adh_short_C2"/>
    <property type="match status" value="1"/>
</dbReference>
<gene>
    <name evidence="3" type="ORF">EBB45_19915</name>
</gene>
<dbReference type="FunFam" id="3.40.50.720:FF:000084">
    <property type="entry name" value="Short-chain dehydrogenase reductase"/>
    <property type="match status" value="1"/>
</dbReference>
<dbReference type="InterPro" id="IPR020904">
    <property type="entry name" value="Sc_DH/Rdtase_CS"/>
</dbReference>